<dbReference type="PRINTS" id="PR00147">
    <property type="entry name" value="DNAPHOTLYASE"/>
</dbReference>
<dbReference type="Gene3D" id="3.40.50.620">
    <property type="entry name" value="HUPs"/>
    <property type="match status" value="1"/>
</dbReference>
<evidence type="ECO:0000256" key="5">
    <source>
        <dbReference type="RuleBase" id="RU004182"/>
    </source>
</evidence>
<evidence type="ECO:0000256" key="4">
    <source>
        <dbReference type="PIRSR" id="PIRSR602081-1"/>
    </source>
</evidence>
<dbReference type="PROSITE" id="PS00394">
    <property type="entry name" value="DNA_PHOTOLYASES_1_1"/>
    <property type="match status" value="1"/>
</dbReference>
<dbReference type="GO" id="GO:0071949">
    <property type="term" value="F:FAD binding"/>
    <property type="evidence" value="ECO:0007669"/>
    <property type="project" value="TreeGrafter"/>
</dbReference>
<keyword evidence="1 4" id="KW-0285">Flavoprotein</keyword>
<name>A0A3E0GV06_9PSEU</name>
<dbReference type="EMBL" id="QUNO01000025">
    <property type="protein sequence ID" value="REH29457.1"/>
    <property type="molecule type" value="Genomic_DNA"/>
</dbReference>
<keyword evidence="7" id="KW-0456">Lyase</keyword>
<comment type="caution">
    <text evidence="7">The sequence shown here is derived from an EMBL/GenBank/DDBJ whole genome shotgun (WGS) entry which is preliminary data.</text>
</comment>
<sequence length="438" mass="49880">MTPPAIMWFRRDLRLSDHPALLAAADSGEVLPLFVLDDRLLGPAGEPRKHFLYDCLRALDHDLGGRLHIAHGDPVKVVPEIARKLGAGSVHVSADTGPYGRERDEQVRTALGDIDFVRTGSPYAVTPGRVRKQDGEPYRVFTPFRRAWLDHGWRKPAKSGVDSARWTTLKGGRKIPAGKSELPAGERAALQVWADFRDGALADYDAGRDRPDRNGTSYLSAYLRWGCVHPRTLLADLGPGNETFRSELAWREFYADVLWHQPRTARENYDRKFDKFEHDSGRTAQRRFEAWCEGRTGYPVVDAGMRQLLAENWMHNRVRMIVASFLVKDLHVPWWWGARHFMRNLIDGDLASNQHNWQWVAGCGTDAAPYFRIFNPITQGEKFDPNGDYVRKYVPELRGVQGKAVHKLDKLPGEYPAPIVDHADERRVSLERYDAIRT</sequence>
<evidence type="ECO:0000256" key="3">
    <source>
        <dbReference type="ARBA" id="ARBA00022991"/>
    </source>
</evidence>
<dbReference type="PANTHER" id="PTHR11455">
    <property type="entry name" value="CRYPTOCHROME"/>
    <property type="match status" value="1"/>
</dbReference>
<dbReference type="AlphaFoldDB" id="A0A3E0GV06"/>
<dbReference type="Pfam" id="PF00875">
    <property type="entry name" value="DNA_photolyase"/>
    <property type="match status" value="1"/>
</dbReference>
<feature type="binding site" evidence="4">
    <location>
        <begin position="247"/>
        <end position="254"/>
    </location>
    <ligand>
        <name>FAD</name>
        <dbReference type="ChEBI" id="CHEBI:57692"/>
    </ligand>
</feature>
<dbReference type="PROSITE" id="PS51645">
    <property type="entry name" value="PHR_CRY_ALPHA_BETA"/>
    <property type="match status" value="1"/>
</dbReference>
<keyword evidence="8" id="KW-1185">Reference proteome</keyword>
<dbReference type="Proteomes" id="UP000256269">
    <property type="component" value="Unassembled WGS sequence"/>
</dbReference>
<dbReference type="GO" id="GO:0003904">
    <property type="term" value="F:deoxyribodipyrimidine photo-lyase activity"/>
    <property type="evidence" value="ECO:0007669"/>
    <property type="project" value="TreeGrafter"/>
</dbReference>
<comment type="similarity">
    <text evidence="5">Belongs to the DNA photolyase family.</text>
</comment>
<keyword evidence="2 4" id="KW-0274">FAD</keyword>
<feature type="domain" description="Photolyase/cryptochrome alpha/beta" evidence="6">
    <location>
        <begin position="3"/>
        <end position="124"/>
    </location>
</feature>
<protein>
    <submittedName>
        <fullName evidence="7">Deoxyribodipyrimidine photo-lyase</fullName>
    </submittedName>
</protein>
<feature type="binding site" evidence="4">
    <location>
        <position position="204"/>
    </location>
    <ligand>
        <name>FAD</name>
        <dbReference type="ChEBI" id="CHEBI:57692"/>
    </ligand>
</feature>
<dbReference type="InterPro" id="IPR036155">
    <property type="entry name" value="Crypto/Photolyase_N_sf"/>
</dbReference>
<comment type="cofactor">
    <cofactor evidence="4">
        <name>FAD</name>
        <dbReference type="ChEBI" id="CHEBI:57692"/>
    </cofactor>
    <text evidence="4">Binds 1 FAD per subunit.</text>
</comment>
<evidence type="ECO:0000256" key="1">
    <source>
        <dbReference type="ARBA" id="ARBA00022630"/>
    </source>
</evidence>
<evidence type="ECO:0000259" key="6">
    <source>
        <dbReference type="PROSITE" id="PS51645"/>
    </source>
</evidence>
<dbReference type="InterPro" id="IPR036134">
    <property type="entry name" value="Crypto/Photolyase_FAD-like_sf"/>
</dbReference>
<evidence type="ECO:0000313" key="7">
    <source>
        <dbReference type="EMBL" id="REH29457.1"/>
    </source>
</evidence>
<evidence type="ECO:0000313" key="8">
    <source>
        <dbReference type="Proteomes" id="UP000256269"/>
    </source>
</evidence>
<dbReference type="SUPFAM" id="SSF48173">
    <property type="entry name" value="Cryptochrome/photolyase FAD-binding domain"/>
    <property type="match status" value="1"/>
</dbReference>
<dbReference type="Gene3D" id="1.25.40.80">
    <property type="match status" value="1"/>
</dbReference>
<dbReference type="GO" id="GO:0006139">
    <property type="term" value="P:nucleobase-containing compound metabolic process"/>
    <property type="evidence" value="ECO:0007669"/>
    <property type="project" value="UniProtKB-ARBA"/>
</dbReference>
<dbReference type="InterPro" id="IPR006050">
    <property type="entry name" value="DNA_photolyase_N"/>
</dbReference>
<dbReference type="InterPro" id="IPR005101">
    <property type="entry name" value="Cryptochr/Photolyase_FAD-bd"/>
</dbReference>
<proteinExistence type="inferred from homology"/>
<dbReference type="Pfam" id="PF03441">
    <property type="entry name" value="FAD_binding_7"/>
    <property type="match status" value="1"/>
</dbReference>
<dbReference type="SUPFAM" id="SSF52425">
    <property type="entry name" value="Cryptochrome/photolyase, N-terminal domain"/>
    <property type="match status" value="1"/>
</dbReference>
<accession>A0A3E0GV06</accession>
<dbReference type="InterPro" id="IPR018394">
    <property type="entry name" value="DNA_photolyase_1_CS_C"/>
</dbReference>
<reference evidence="7 8" key="1">
    <citation type="submission" date="2018-08" db="EMBL/GenBank/DDBJ databases">
        <title>Genomic Encyclopedia of Archaeal and Bacterial Type Strains, Phase II (KMG-II): from individual species to whole genera.</title>
        <authorList>
            <person name="Goeker M."/>
        </authorList>
    </citation>
    <scope>NUCLEOTIDE SEQUENCE [LARGE SCALE GENOMIC DNA]</scope>
    <source>
        <strain evidence="7 8">DSM 45791</strain>
    </source>
</reference>
<feature type="binding site" evidence="4">
    <location>
        <position position="244"/>
    </location>
    <ligand>
        <name>FAD</name>
        <dbReference type="ChEBI" id="CHEBI:57692"/>
    </ligand>
</feature>
<dbReference type="GO" id="GO:0006950">
    <property type="term" value="P:response to stress"/>
    <property type="evidence" value="ECO:0007669"/>
    <property type="project" value="UniProtKB-ARBA"/>
</dbReference>
<feature type="binding site" evidence="4">
    <location>
        <begin position="347"/>
        <end position="349"/>
    </location>
    <ligand>
        <name>FAD</name>
        <dbReference type="ChEBI" id="CHEBI:57692"/>
    </ligand>
</feature>
<dbReference type="InterPro" id="IPR002081">
    <property type="entry name" value="Cryptochrome/DNA_photolyase_1"/>
</dbReference>
<feature type="binding site" evidence="4">
    <location>
        <begin position="216"/>
        <end position="220"/>
    </location>
    <ligand>
        <name>FAD</name>
        <dbReference type="ChEBI" id="CHEBI:57692"/>
    </ligand>
</feature>
<evidence type="ECO:0000256" key="2">
    <source>
        <dbReference type="ARBA" id="ARBA00022827"/>
    </source>
</evidence>
<dbReference type="InterPro" id="IPR014729">
    <property type="entry name" value="Rossmann-like_a/b/a_fold"/>
</dbReference>
<dbReference type="PANTHER" id="PTHR11455:SF9">
    <property type="entry name" value="CRYPTOCHROME CIRCADIAN CLOCK 5 ISOFORM X1"/>
    <property type="match status" value="1"/>
</dbReference>
<keyword evidence="3 5" id="KW-0157">Chromophore</keyword>
<dbReference type="GO" id="GO:0009416">
    <property type="term" value="P:response to light stimulus"/>
    <property type="evidence" value="ECO:0007669"/>
    <property type="project" value="TreeGrafter"/>
</dbReference>
<organism evidence="7 8">
    <name type="scientific">Kutzneria buriramensis</name>
    <dbReference type="NCBI Taxonomy" id="1045776"/>
    <lineage>
        <taxon>Bacteria</taxon>
        <taxon>Bacillati</taxon>
        <taxon>Actinomycetota</taxon>
        <taxon>Actinomycetes</taxon>
        <taxon>Pseudonocardiales</taxon>
        <taxon>Pseudonocardiaceae</taxon>
        <taxon>Kutzneria</taxon>
    </lineage>
</organism>
<dbReference type="GO" id="GO:0003677">
    <property type="term" value="F:DNA binding"/>
    <property type="evidence" value="ECO:0007669"/>
    <property type="project" value="TreeGrafter"/>
</dbReference>
<gene>
    <name evidence="7" type="ORF">BCF44_12572</name>
</gene>
<dbReference type="Gene3D" id="1.10.579.10">
    <property type="entry name" value="DNA Cyclobutane Dipyrimidine Photolyase, subunit A, domain 3"/>
    <property type="match status" value="1"/>
</dbReference>